<dbReference type="InterPro" id="IPR053135">
    <property type="entry name" value="AKR2_Oxidoreductase"/>
</dbReference>
<evidence type="ECO:0000256" key="2">
    <source>
        <dbReference type="ARBA" id="ARBA00023004"/>
    </source>
</evidence>
<gene>
    <name evidence="5" type="ORF">GCM10008906_05120</name>
</gene>
<sequence length="336" mass="38141">MIYKELGKTGLKVSTVGFGGITIQRIDSKKASKVIHKAEELGINFIDSARGYTVSEEYVGKALEGRRDKWIIATKSMARDEKGMIEETNTSFKNLKTSYIDLYQFHNVKTMEDYNKILSEDGAYKVLLKLKEEGKIGHIGITSHSLDVLKIAVESGKFETIMYPYNVVERQGEELFKRAKELNIGVIDMKPMAGGALRNGTLALRYILSNENITTAIPGMVTEEEVIENAACCKEKIILDEKEKEKADNILKELGTEFCRRCGYCAPCTKGIDIPSVFVFEAYKTRYGLEDWAKDRYFNMKFTAKDCIGCGVCEERCPYNLPIRKMLKRVKKEFNE</sequence>
<evidence type="ECO:0000313" key="6">
    <source>
        <dbReference type="Proteomes" id="UP001501510"/>
    </source>
</evidence>
<evidence type="ECO:0000256" key="3">
    <source>
        <dbReference type="ARBA" id="ARBA00023014"/>
    </source>
</evidence>
<keyword evidence="1" id="KW-0479">Metal-binding</keyword>
<dbReference type="EMBL" id="BAAACG010000003">
    <property type="protein sequence ID" value="GAA0733793.1"/>
    <property type="molecule type" value="Genomic_DNA"/>
</dbReference>
<dbReference type="InterPro" id="IPR023210">
    <property type="entry name" value="NADP_OxRdtase_dom"/>
</dbReference>
<name>A0ABN1JAU2_9CLOT</name>
<dbReference type="Gene3D" id="3.20.20.100">
    <property type="entry name" value="NADP-dependent oxidoreductase domain"/>
    <property type="match status" value="1"/>
</dbReference>
<keyword evidence="2" id="KW-0408">Iron</keyword>
<organism evidence="5 6">
    <name type="scientific">Clostridium oceanicum</name>
    <dbReference type="NCBI Taxonomy" id="1543"/>
    <lineage>
        <taxon>Bacteria</taxon>
        <taxon>Bacillati</taxon>
        <taxon>Bacillota</taxon>
        <taxon>Clostridia</taxon>
        <taxon>Eubacteriales</taxon>
        <taxon>Clostridiaceae</taxon>
        <taxon>Clostridium</taxon>
    </lineage>
</organism>
<dbReference type="SUPFAM" id="SSF46548">
    <property type="entry name" value="alpha-helical ferredoxin"/>
    <property type="match status" value="1"/>
</dbReference>
<evidence type="ECO:0000259" key="4">
    <source>
        <dbReference type="PROSITE" id="PS51379"/>
    </source>
</evidence>
<keyword evidence="3" id="KW-0411">Iron-sulfur</keyword>
<dbReference type="PROSITE" id="PS51379">
    <property type="entry name" value="4FE4S_FER_2"/>
    <property type="match status" value="1"/>
</dbReference>
<dbReference type="Pfam" id="PF13534">
    <property type="entry name" value="Fer4_17"/>
    <property type="match status" value="1"/>
</dbReference>
<dbReference type="InterPro" id="IPR036812">
    <property type="entry name" value="NAD(P)_OxRdtase_dom_sf"/>
</dbReference>
<dbReference type="Proteomes" id="UP001501510">
    <property type="component" value="Unassembled WGS sequence"/>
</dbReference>
<dbReference type="InterPro" id="IPR017900">
    <property type="entry name" value="4Fe4S_Fe_S_CS"/>
</dbReference>
<dbReference type="RefSeq" id="WP_343758540.1">
    <property type="nucleotide sequence ID" value="NZ_BAAACG010000003.1"/>
</dbReference>
<dbReference type="PANTHER" id="PTHR43312">
    <property type="entry name" value="D-THREO-ALDOSE 1-DEHYDROGENASE"/>
    <property type="match status" value="1"/>
</dbReference>
<accession>A0ABN1JAU2</accession>
<comment type="caution">
    <text evidence="5">The sequence shown here is derived from an EMBL/GenBank/DDBJ whole genome shotgun (WGS) entry which is preliminary data.</text>
</comment>
<reference evidence="5 6" key="1">
    <citation type="journal article" date="2019" name="Int. J. Syst. Evol. Microbiol.">
        <title>The Global Catalogue of Microorganisms (GCM) 10K type strain sequencing project: providing services to taxonomists for standard genome sequencing and annotation.</title>
        <authorList>
            <consortium name="The Broad Institute Genomics Platform"/>
            <consortium name="The Broad Institute Genome Sequencing Center for Infectious Disease"/>
            <person name="Wu L."/>
            <person name="Ma J."/>
        </authorList>
    </citation>
    <scope>NUCLEOTIDE SEQUENCE [LARGE SCALE GENOMIC DNA]</scope>
    <source>
        <strain evidence="5 6">JCM 1407</strain>
    </source>
</reference>
<dbReference type="PROSITE" id="PS00198">
    <property type="entry name" value="4FE4S_FER_1"/>
    <property type="match status" value="1"/>
</dbReference>
<dbReference type="PANTHER" id="PTHR43312:SF1">
    <property type="entry name" value="NADP-DEPENDENT OXIDOREDUCTASE DOMAIN-CONTAINING PROTEIN"/>
    <property type="match status" value="1"/>
</dbReference>
<proteinExistence type="predicted"/>
<keyword evidence="6" id="KW-1185">Reference proteome</keyword>
<evidence type="ECO:0000313" key="5">
    <source>
        <dbReference type="EMBL" id="GAA0733793.1"/>
    </source>
</evidence>
<dbReference type="Pfam" id="PF00248">
    <property type="entry name" value="Aldo_ket_red"/>
    <property type="match status" value="1"/>
</dbReference>
<dbReference type="CDD" id="cd19100">
    <property type="entry name" value="AKR_unchar"/>
    <property type="match status" value="1"/>
</dbReference>
<dbReference type="InterPro" id="IPR017896">
    <property type="entry name" value="4Fe4S_Fe-S-bd"/>
</dbReference>
<evidence type="ECO:0000256" key="1">
    <source>
        <dbReference type="ARBA" id="ARBA00022723"/>
    </source>
</evidence>
<protein>
    <submittedName>
        <fullName evidence="5">Aldo/keto reductase</fullName>
    </submittedName>
</protein>
<feature type="domain" description="4Fe-4S ferredoxin-type" evidence="4">
    <location>
        <begin position="298"/>
        <end position="327"/>
    </location>
</feature>
<dbReference type="SUPFAM" id="SSF51430">
    <property type="entry name" value="NAD(P)-linked oxidoreductase"/>
    <property type="match status" value="1"/>
</dbReference>